<dbReference type="Proteomes" id="UP001445076">
    <property type="component" value="Unassembled WGS sequence"/>
</dbReference>
<feature type="signal peptide" evidence="3">
    <location>
        <begin position="1"/>
        <end position="21"/>
    </location>
</feature>
<feature type="non-terminal residue" evidence="5">
    <location>
        <position position="1"/>
    </location>
</feature>
<dbReference type="PROSITE" id="PS00514">
    <property type="entry name" value="FIBRINOGEN_C_1"/>
    <property type="match status" value="1"/>
</dbReference>
<dbReference type="Pfam" id="PF00147">
    <property type="entry name" value="Fibrinogen_C"/>
    <property type="match status" value="1"/>
</dbReference>
<dbReference type="GO" id="GO:0030246">
    <property type="term" value="F:carbohydrate binding"/>
    <property type="evidence" value="ECO:0007669"/>
    <property type="project" value="UniProtKB-ARBA"/>
</dbReference>
<dbReference type="FunFam" id="3.90.215.10:FF:000001">
    <property type="entry name" value="Tenascin isoform 1"/>
    <property type="match status" value="1"/>
</dbReference>
<evidence type="ECO:0000256" key="3">
    <source>
        <dbReference type="SAM" id="SignalP"/>
    </source>
</evidence>
<dbReference type="InterPro" id="IPR020837">
    <property type="entry name" value="Fibrinogen_CS"/>
</dbReference>
<dbReference type="CDD" id="cd00087">
    <property type="entry name" value="FReD"/>
    <property type="match status" value="1"/>
</dbReference>
<dbReference type="InterPro" id="IPR014716">
    <property type="entry name" value="Fibrinogen_a/b/g_C_1"/>
</dbReference>
<gene>
    <name evidence="5" type="ORF">OTU49_005606</name>
</gene>
<keyword evidence="3" id="KW-0732">Signal</keyword>
<dbReference type="PANTHER" id="PTHR19143:SF458">
    <property type="entry name" value="FIBRINOGEN C-TERMINAL DOMAIN-CONTAINING PROTEIN-RELATED"/>
    <property type="match status" value="1"/>
</dbReference>
<reference evidence="5 6" key="1">
    <citation type="journal article" date="2024" name="BMC Genomics">
        <title>Genome assembly of redclaw crayfish (Cherax quadricarinatus) provides insights into its immune adaptation and hypoxia tolerance.</title>
        <authorList>
            <person name="Liu Z."/>
            <person name="Zheng J."/>
            <person name="Li H."/>
            <person name="Fang K."/>
            <person name="Wang S."/>
            <person name="He J."/>
            <person name="Zhou D."/>
            <person name="Weng S."/>
            <person name="Chi M."/>
            <person name="Gu Z."/>
            <person name="He J."/>
            <person name="Li F."/>
            <person name="Wang M."/>
        </authorList>
    </citation>
    <scope>NUCLEOTIDE SEQUENCE [LARGE SCALE GENOMIC DNA]</scope>
    <source>
        <strain evidence="5">ZL_2023a</strain>
    </source>
</reference>
<dbReference type="GO" id="GO:0005615">
    <property type="term" value="C:extracellular space"/>
    <property type="evidence" value="ECO:0007669"/>
    <property type="project" value="TreeGrafter"/>
</dbReference>
<dbReference type="InterPro" id="IPR002181">
    <property type="entry name" value="Fibrinogen_a/b/g_C_dom"/>
</dbReference>
<organism evidence="5 6">
    <name type="scientific">Cherax quadricarinatus</name>
    <name type="common">Australian red claw crayfish</name>
    <dbReference type="NCBI Taxonomy" id="27406"/>
    <lineage>
        <taxon>Eukaryota</taxon>
        <taxon>Metazoa</taxon>
        <taxon>Ecdysozoa</taxon>
        <taxon>Arthropoda</taxon>
        <taxon>Crustacea</taxon>
        <taxon>Multicrustacea</taxon>
        <taxon>Malacostraca</taxon>
        <taxon>Eumalacostraca</taxon>
        <taxon>Eucarida</taxon>
        <taxon>Decapoda</taxon>
        <taxon>Pleocyemata</taxon>
        <taxon>Astacidea</taxon>
        <taxon>Parastacoidea</taxon>
        <taxon>Parastacidae</taxon>
        <taxon>Cherax</taxon>
    </lineage>
</organism>
<dbReference type="PROSITE" id="PS51406">
    <property type="entry name" value="FIBRINOGEN_C_2"/>
    <property type="match status" value="1"/>
</dbReference>
<accession>A0AAW0Y751</accession>
<evidence type="ECO:0000259" key="4">
    <source>
        <dbReference type="PROSITE" id="PS51406"/>
    </source>
</evidence>
<keyword evidence="6" id="KW-1185">Reference proteome</keyword>
<dbReference type="InterPro" id="IPR036056">
    <property type="entry name" value="Fibrinogen-like_C"/>
</dbReference>
<dbReference type="EMBL" id="JARKIK010000004">
    <property type="protein sequence ID" value="KAK8752432.1"/>
    <property type="molecule type" value="Genomic_DNA"/>
</dbReference>
<dbReference type="AlphaFoldDB" id="A0AAW0Y751"/>
<keyword evidence="1" id="KW-1015">Disulfide bond</keyword>
<protein>
    <recommendedName>
        <fullName evidence="4">Fibrinogen C-terminal domain-containing protein</fullName>
    </recommendedName>
</protein>
<dbReference type="SUPFAM" id="SSF56496">
    <property type="entry name" value="Fibrinogen C-terminal domain-like"/>
    <property type="match status" value="1"/>
</dbReference>
<feature type="domain" description="Fibrinogen C-terminal" evidence="4">
    <location>
        <begin position="41"/>
        <end position="263"/>
    </location>
</feature>
<sequence length="263" mass="30200">DGLQWMLVIVGAWSVLLMVAADDTPNADTTLDSKFLEALWPGLGFQDRNCRELQEHGHKTSGVYTIYPYDCCPKRPVRVYCDMDNNGGGWTVIQRREDVLPHEDFYRTWMEYALGFGNLSGEFWLGLDHIHALTDQTFNQIRFELADFDNVTRWAEYQFFYVHDRSSSFKVEVNGYTGDAGDGFSGVNTQKFSTKDNDLDTYSGSCAVSYLGAWWYSSCHSSNLNGKYLRGAHESYANGVNWYPFRGHHYSLKKTEMKLRPAY</sequence>
<name>A0AAW0Y751_CHEQU</name>
<dbReference type="Gene3D" id="3.90.215.10">
    <property type="entry name" value="Gamma Fibrinogen, chain A, domain 1"/>
    <property type="match status" value="1"/>
</dbReference>
<dbReference type="PANTHER" id="PTHR19143">
    <property type="entry name" value="FIBRINOGEN/TENASCIN/ANGIOPOEITIN"/>
    <property type="match status" value="1"/>
</dbReference>
<evidence type="ECO:0000256" key="2">
    <source>
        <dbReference type="ARBA" id="ARBA00053344"/>
    </source>
</evidence>
<dbReference type="InterPro" id="IPR050373">
    <property type="entry name" value="Fibrinogen_C-term_domain"/>
</dbReference>
<dbReference type="NCBIfam" id="NF040941">
    <property type="entry name" value="GGGWT_bact"/>
    <property type="match status" value="1"/>
</dbReference>
<dbReference type="SMART" id="SM00186">
    <property type="entry name" value="FBG"/>
    <property type="match status" value="1"/>
</dbReference>
<evidence type="ECO:0000256" key="1">
    <source>
        <dbReference type="ARBA" id="ARBA00023157"/>
    </source>
</evidence>
<feature type="chain" id="PRO_5043429978" description="Fibrinogen C-terminal domain-containing protein" evidence="3">
    <location>
        <begin position="22"/>
        <end position="263"/>
    </location>
</feature>
<comment type="caution">
    <text evidence="5">The sequence shown here is derived from an EMBL/GenBank/DDBJ whole genome shotgun (WGS) entry which is preliminary data.</text>
</comment>
<proteinExistence type="predicted"/>
<evidence type="ECO:0000313" key="5">
    <source>
        <dbReference type="EMBL" id="KAK8752432.1"/>
    </source>
</evidence>
<comment type="function">
    <text evidence="2">Lectin involved in innate immunity. Agglutinates all types of human erythrocytes, Gram-positive and Gram-negative bacteria. Has a stronger agglutinating activity towards Gram-negative bacteria than towards Gram-positive bacteria. Specifically recognizes acetyl group-containing substances on agglutinated cells. The hemagglutinating activity was inhibited by EDTA, acetyl group-containing mono- and disaccharides, N-acetyl derivatives of amino acids, other acetyl group-containing substances, propionamide and benzamide. Enhances the antimicrobial activity of big defensin against Gram-positive bacteria but not against Gram-negative bacteria.</text>
</comment>
<evidence type="ECO:0000313" key="6">
    <source>
        <dbReference type="Proteomes" id="UP001445076"/>
    </source>
</evidence>